<dbReference type="InterPro" id="IPR049945">
    <property type="entry name" value="AAA_22"/>
</dbReference>
<dbReference type="InterPro" id="IPR036388">
    <property type="entry name" value="WH-like_DNA-bd_sf"/>
</dbReference>
<evidence type="ECO:0000313" key="7">
    <source>
        <dbReference type="Proteomes" id="UP000655208"/>
    </source>
</evidence>
<protein>
    <submittedName>
        <fullName evidence="6">SARP family transcriptional regulator</fullName>
    </submittedName>
</protein>
<dbReference type="AlphaFoldDB" id="A0A917SVP9"/>
<dbReference type="Gene3D" id="1.25.40.10">
    <property type="entry name" value="Tetratricopeptide repeat domain"/>
    <property type="match status" value="2"/>
</dbReference>
<feature type="compositionally biased region" description="Low complexity" evidence="4">
    <location>
        <begin position="251"/>
        <end position="279"/>
    </location>
</feature>
<reference evidence="6" key="2">
    <citation type="submission" date="2020-09" db="EMBL/GenBank/DDBJ databases">
        <authorList>
            <person name="Sun Q."/>
            <person name="Zhou Y."/>
        </authorList>
    </citation>
    <scope>NUCLEOTIDE SEQUENCE</scope>
    <source>
        <strain evidence="6">CGMCC 4.7308</strain>
    </source>
</reference>
<evidence type="ECO:0000256" key="1">
    <source>
        <dbReference type="ARBA" id="ARBA00005820"/>
    </source>
</evidence>
<feature type="region of interest" description="Disordered" evidence="4">
    <location>
        <begin position="1106"/>
        <end position="1131"/>
    </location>
</feature>
<dbReference type="InterPro" id="IPR027417">
    <property type="entry name" value="P-loop_NTPase"/>
</dbReference>
<dbReference type="InterPro" id="IPR016032">
    <property type="entry name" value="Sig_transdc_resp-reg_C-effctor"/>
</dbReference>
<keyword evidence="2 3" id="KW-0238">DNA-binding</keyword>
<comment type="similarity">
    <text evidence="1">Belongs to the AfsR/DnrI/RedD regulatory family.</text>
</comment>
<dbReference type="Pfam" id="PF03704">
    <property type="entry name" value="BTAD"/>
    <property type="match status" value="1"/>
</dbReference>
<dbReference type="SMART" id="SM00862">
    <property type="entry name" value="Trans_reg_C"/>
    <property type="match status" value="1"/>
</dbReference>
<feature type="DNA-binding region" description="OmpR/PhoB-type" evidence="3">
    <location>
        <begin position="1"/>
        <end position="90"/>
    </location>
</feature>
<dbReference type="PANTHER" id="PTHR47691">
    <property type="entry name" value="REGULATOR-RELATED"/>
    <property type="match status" value="1"/>
</dbReference>
<dbReference type="SUPFAM" id="SSF52540">
    <property type="entry name" value="P-loop containing nucleoside triphosphate hydrolases"/>
    <property type="match status" value="1"/>
</dbReference>
<accession>A0A917SVP9</accession>
<dbReference type="GO" id="GO:0000160">
    <property type="term" value="P:phosphorelay signal transduction system"/>
    <property type="evidence" value="ECO:0007669"/>
    <property type="project" value="InterPro"/>
</dbReference>
<dbReference type="EMBL" id="BMNA01000003">
    <property type="protein sequence ID" value="GGM01125.1"/>
    <property type="molecule type" value="Genomic_DNA"/>
</dbReference>
<dbReference type="GO" id="GO:0003677">
    <property type="term" value="F:DNA binding"/>
    <property type="evidence" value="ECO:0007669"/>
    <property type="project" value="UniProtKB-UniRule"/>
</dbReference>
<evidence type="ECO:0000313" key="6">
    <source>
        <dbReference type="EMBL" id="GGM01125.1"/>
    </source>
</evidence>
<dbReference type="InterPro" id="IPR011990">
    <property type="entry name" value="TPR-like_helical_dom_sf"/>
</dbReference>
<evidence type="ECO:0000259" key="5">
    <source>
        <dbReference type="PROSITE" id="PS51755"/>
    </source>
</evidence>
<dbReference type="SUPFAM" id="SSF46894">
    <property type="entry name" value="C-terminal effector domain of the bipartite response regulators"/>
    <property type="match status" value="1"/>
</dbReference>
<dbReference type="Gene3D" id="1.10.10.10">
    <property type="entry name" value="Winged helix-like DNA-binding domain superfamily/Winged helix DNA-binding domain"/>
    <property type="match status" value="1"/>
</dbReference>
<dbReference type="GO" id="GO:0016887">
    <property type="term" value="F:ATP hydrolysis activity"/>
    <property type="evidence" value="ECO:0007669"/>
    <property type="project" value="InterPro"/>
</dbReference>
<dbReference type="Proteomes" id="UP000655208">
    <property type="component" value="Unassembled WGS sequence"/>
</dbReference>
<evidence type="ECO:0000256" key="4">
    <source>
        <dbReference type="SAM" id="MobiDB-lite"/>
    </source>
</evidence>
<name>A0A917SVP9_9ACTN</name>
<feature type="domain" description="OmpR/PhoB-type" evidence="5">
    <location>
        <begin position="1"/>
        <end position="90"/>
    </location>
</feature>
<dbReference type="InterPro" id="IPR005158">
    <property type="entry name" value="BTAD"/>
</dbReference>
<evidence type="ECO:0000256" key="2">
    <source>
        <dbReference type="ARBA" id="ARBA00023125"/>
    </source>
</evidence>
<proteinExistence type="inferred from homology"/>
<reference evidence="6" key="1">
    <citation type="journal article" date="2014" name="Int. J. Syst. Evol. Microbiol.">
        <title>Complete genome sequence of Corynebacterium casei LMG S-19264T (=DSM 44701T), isolated from a smear-ripened cheese.</title>
        <authorList>
            <consortium name="US DOE Joint Genome Institute (JGI-PGF)"/>
            <person name="Walter F."/>
            <person name="Albersmeier A."/>
            <person name="Kalinowski J."/>
            <person name="Ruckert C."/>
        </authorList>
    </citation>
    <scope>NUCLEOTIDE SEQUENCE</scope>
    <source>
        <strain evidence="6">CGMCC 4.7308</strain>
    </source>
</reference>
<dbReference type="CDD" id="cd15831">
    <property type="entry name" value="BTAD"/>
    <property type="match status" value="1"/>
</dbReference>
<sequence>MWVGVLGPVSLEVDGTPIAVSGSRLRRLLCRLAAAGGRPVPVSALVDAVWGEDPPAGAGNALQSLVSRLRRVCGTDLAVESAPGGYRLAVGDADVDAQRFLGLADRGHRLLAGGDAAAAVDVLTEALALWRGEALADADGSLWAQPLAAQWQDRRRLARSDLWEAQLRLGRAVEVVADLESAAAADLLREHTTALLMAALAATGRPAEALAAYERLRRHLADELGVDPSAELQQAHLRLLDGRPPLPDVQPAVPTGPAGPAVLTGPAGPAGPTAPTGPSGPSGPAGPAVPPAPEPAATSVPARAFFTSFVGREQEERRARELIGRSRLVTVVGPGGAGKTRLAAQLADDSAALAPDGRWWVELAPVGDPGGVPQAVLDALGARASSLLDRTRHLTAATPLDRITGALADLRGLLVLDNCEHQLGPVAELVEHLLSRCPELRVLATSREPLGLVGESVCALPPLAVPPPDVSLEAAPRYAALRLLLDRAHAATADFALTAETLPSAVDVVRRLDGLPLAIELAAARLRVLSVDEVAERLSDRFRLLSGGTRSAVPRHRTLRAVVEWSWDLLSPPERLLAERLSVFPAGATAESAAAVCGDDRLPAADVPELLLALVDKSLVQAADGRRYRMLETIREFGVERLVAAGEADAARRAHALHYIELAERTDPLLRTDRQLAASRVFGAERENFLAALRDCADRGAAEDVLRLAVALSWYWWLTDSYADIVAVGELTLLATQGSADPRRVLIEATYAIGAMTGETSTTGDSAAATEPAGVLELAQRLRDSAFDGEPALSTVLRPLLFFFGDDSATGSLLAEQVMTDRDPWVRATMHLTRAQVAENAGDIETLRTHVEVGYRLFAQVGDRWGMANALTGRAGVRLLDGDTVGAMADYEAALDYVDELGAVYDSVTVRMRLADLRLRSGDMDGARTLLASSRERIGRSAASGGGRHTIIDAATAMLVLQEGDLAEASRLAADLRARTADQDAPVTGPGGIRVHMIALVRTVTATIALAVGDLGTAAADLELAMPAALRTSDMPIVANTGTAVAALLAARGDAVGAARALGTATALRGGEDLGDPRIAALTADLRQRLGEDGFRVAYEDGRVTPRDVAPSSLADGLSAAQRDPLATGVR</sequence>
<dbReference type="GO" id="GO:0006355">
    <property type="term" value="P:regulation of DNA-templated transcription"/>
    <property type="evidence" value="ECO:0007669"/>
    <property type="project" value="InterPro"/>
</dbReference>
<dbReference type="RefSeq" id="WP_188941456.1">
    <property type="nucleotide sequence ID" value="NZ_BMNA01000003.1"/>
</dbReference>
<dbReference type="SMART" id="SM01043">
    <property type="entry name" value="BTAD"/>
    <property type="match status" value="1"/>
</dbReference>
<organism evidence="6 7">
    <name type="scientific">Nakamurella endophytica</name>
    <dbReference type="NCBI Taxonomy" id="1748367"/>
    <lineage>
        <taxon>Bacteria</taxon>
        <taxon>Bacillati</taxon>
        <taxon>Actinomycetota</taxon>
        <taxon>Actinomycetes</taxon>
        <taxon>Nakamurellales</taxon>
        <taxon>Nakamurellaceae</taxon>
        <taxon>Nakamurella</taxon>
    </lineage>
</organism>
<comment type="caution">
    <text evidence="6">The sequence shown here is derived from an EMBL/GenBank/DDBJ whole genome shotgun (WGS) entry which is preliminary data.</text>
</comment>
<dbReference type="PANTHER" id="PTHR47691:SF3">
    <property type="entry name" value="HTH-TYPE TRANSCRIPTIONAL REGULATOR RV0890C-RELATED"/>
    <property type="match status" value="1"/>
</dbReference>
<dbReference type="PROSITE" id="PS51755">
    <property type="entry name" value="OMPR_PHOB"/>
    <property type="match status" value="1"/>
</dbReference>
<dbReference type="Pfam" id="PF13401">
    <property type="entry name" value="AAA_22"/>
    <property type="match status" value="1"/>
</dbReference>
<gene>
    <name evidence="6" type="ORF">GCM10011594_21510</name>
</gene>
<evidence type="ECO:0000256" key="3">
    <source>
        <dbReference type="PROSITE-ProRule" id="PRU01091"/>
    </source>
</evidence>
<dbReference type="InterPro" id="IPR001867">
    <property type="entry name" value="OmpR/PhoB-type_DNA-bd"/>
</dbReference>
<dbReference type="SUPFAM" id="SSF48452">
    <property type="entry name" value="TPR-like"/>
    <property type="match status" value="2"/>
</dbReference>
<dbReference type="PRINTS" id="PR00364">
    <property type="entry name" value="DISEASERSIST"/>
</dbReference>
<feature type="region of interest" description="Disordered" evidence="4">
    <location>
        <begin position="241"/>
        <end position="297"/>
    </location>
</feature>
<keyword evidence="7" id="KW-1185">Reference proteome</keyword>
<dbReference type="Gene3D" id="3.40.50.300">
    <property type="entry name" value="P-loop containing nucleotide triphosphate hydrolases"/>
    <property type="match status" value="1"/>
</dbReference>